<keyword evidence="3" id="KW-1185">Reference proteome</keyword>
<dbReference type="AlphaFoldDB" id="A0AAD7NTS0"/>
<feature type="compositionally biased region" description="Polar residues" evidence="1">
    <location>
        <begin position="20"/>
        <end position="37"/>
    </location>
</feature>
<proteinExistence type="predicted"/>
<dbReference type="Proteomes" id="UP001215280">
    <property type="component" value="Unassembled WGS sequence"/>
</dbReference>
<reference evidence="2" key="1">
    <citation type="submission" date="2023-03" db="EMBL/GenBank/DDBJ databases">
        <title>Massive genome expansion in bonnet fungi (Mycena s.s.) driven by repeated elements and novel gene families across ecological guilds.</title>
        <authorList>
            <consortium name="Lawrence Berkeley National Laboratory"/>
            <person name="Harder C.B."/>
            <person name="Miyauchi S."/>
            <person name="Viragh M."/>
            <person name="Kuo A."/>
            <person name="Thoen E."/>
            <person name="Andreopoulos B."/>
            <person name="Lu D."/>
            <person name="Skrede I."/>
            <person name="Drula E."/>
            <person name="Henrissat B."/>
            <person name="Morin E."/>
            <person name="Kohler A."/>
            <person name="Barry K."/>
            <person name="LaButti K."/>
            <person name="Morin E."/>
            <person name="Salamov A."/>
            <person name="Lipzen A."/>
            <person name="Mereny Z."/>
            <person name="Hegedus B."/>
            <person name="Baldrian P."/>
            <person name="Stursova M."/>
            <person name="Weitz H."/>
            <person name="Taylor A."/>
            <person name="Grigoriev I.V."/>
            <person name="Nagy L.G."/>
            <person name="Martin F."/>
            <person name="Kauserud H."/>
        </authorList>
    </citation>
    <scope>NUCLEOTIDE SEQUENCE</scope>
    <source>
        <strain evidence="2">CBHHK188m</strain>
    </source>
</reference>
<accession>A0AAD7NTS0</accession>
<organism evidence="2 3">
    <name type="scientific">Mycena maculata</name>
    <dbReference type="NCBI Taxonomy" id="230809"/>
    <lineage>
        <taxon>Eukaryota</taxon>
        <taxon>Fungi</taxon>
        <taxon>Dikarya</taxon>
        <taxon>Basidiomycota</taxon>
        <taxon>Agaricomycotina</taxon>
        <taxon>Agaricomycetes</taxon>
        <taxon>Agaricomycetidae</taxon>
        <taxon>Agaricales</taxon>
        <taxon>Marasmiineae</taxon>
        <taxon>Mycenaceae</taxon>
        <taxon>Mycena</taxon>
    </lineage>
</organism>
<feature type="compositionally biased region" description="Acidic residues" evidence="1">
    <location>
        <begin position="107"/>
        <end position="131"/>
    </location>
</feature>
<gene>
    <name evidence="2" type="ORF">DFH07DRAFT_767389</name>
</gene>
<comment type="caution">
    <text evidence="2">The sequence shown here is derived from an EMBL/GenBank/DDBJ whole genome shotgun (WGS) entry which is preliminary data.</text>
</comment>
<feature type="region of interest" description="Disordered" evidence="1">
    <location>
        <begin position="1"/>
        <end position="132"/>
    </location>
</feature>
<dbReference type="EMBL" id="JARJLG010000016">
    <property type="protein sequence ID" value="KAJ7774180.1"/>
    <property type="molecule type" value="Genomic_DNA"/>
</dbReference>
<feature type="compositionally biased region" description="Pro residues" evidence="1">
    <location>
        <begin position="47"/>
        <end position="59"/>
    </location>
</feature>
<sequence length="172" mass="18634">MPGPSSLALLARHLAPVHGQSRSSPAPSQLQPQTEAGPSSLVAAPTPATPWPPPAPPVLLPLVIPHTPDRSREPEAELQSPVLYIPPIQEVENDDTDAALLQQYDAGYEDEDKEEDEGENGLDEEDVDTEDLPDRATLLSNEFVDKTIAASKIPDEIVDEISLLLSFVLYRS</sequence>
<evidence type="ECO:0000313" key="3">
    <source>
        <dbReference type="Proteomes" id="UP001215280"/>
    </source>
</evidence>
<name>A0AAD7NTS0_9AGAR</name>
<protein>
    <submittedName>
        <fullName evidence="2">Uncharacterized protein</fullName>
    </submittedName>
</protein>
<evidence type="ECO:0000256" key="1">
    <source>
        <dbReference type="SAM" id="MobiDB-lite"/>
    </source>
</evidence>
<evidence type="ECO:0000313" key="2">
    <source>
        <dbReference type="EMBL" id="KAJ7774180.1"/>
    </source>
</evidence>